<feature type="transmembrane region" description="Helical" evidence="7">
    <location>
        <begin position="493"/>
        <end position="511"/>
    </location>
</feature>
<feature type="region of interest" description="Disordered" evidence="6">
    <location>
        <begin position="1"/>
        <end position="28"/>
    </location>
</feature>
<evidence type="ECO:0000256" key="3">
    <source>
        <dbReference type="ARBA" id="ARBA00022748"/>
    </source>
</evidence>
<dbReference type="RefSeq" id="WP_196835486.1">
    <property type="nucleotide sequence ID" value="NZ_JADOTZ010000001.1"/>
</dbReference>
<keyword evidence="3" id="KW-0201">Cytochrome c-type biogenesis</keyword>
<comment type="caution">
    <text evidence="9">The sequence shown here is derived from an EMBL/GenBank/DDBJ whole genome shotgun (WGS) entry which is preliminary data.</text>
</comment>
<dbReference type="GO" id="GO:0017004">
    <property type="term" value="P:cytochrome complex assembly"/>
    <property type="evidence" value="ECO:0007669"/>
    <property type="project" value="UniProtKB-KW"/>
</dbReference>
<dbReference type="PANTHER" id="PTHR31566">
    <property type="entry name" value="CYTOCHROME C BIOGENESIS PROTEIN CCS1, CHLOROPLASTIC"/>
    <property type="match status" value="1"/>
</dbReference>
<evidence type="ECO:0000256" key="6">
    <source>
        <dbReference type="SAM" id="MobiDB-lite"/>
    </source>
</evidence>
<dbReference type="PANTHER" id="PTHR31566:SF0">
    <property type="entry name" value="CYTOCHROME C BIOGENESIS PROTEIN CCS1, CHLOROPLASTIC"/>
    <property type="match status" value="1"/>
</dbReference>
<dbReference type="InterPro" id="IPR007816">
    <property type="entry name" value="ResB-like_domain"/>
</dbReference>
<evidence type="ECO:0000313" key="9">
    <source>
        <dbReference type="EMBL" id="MBG6084135.1"/>
    </source>
</evidence>
<dbReference type="Proteomes" id="UP000625033">
    <property type="component" value="Unassembled WGS sequence"/>
</dbReference>
<organism evidence="9 10">
    <name type="scientific">Zhihengliuella flava</name>
    <dbReference type="NCBI Taxonomy" id="1285193"/>
    <lineage>
        <taxon>Bacteria</taxon>
        <taxon>Bacillati</taxon>
        <taxon>Actinomycetota</taxon>
        <taxon>Actinomycetes</taxon>
        <taxon>Micrococcales</taxon>
        <taxon>Micrococcaceae</taxon>
        <taxon>Zhihengliuella</taxon>
    </lineage>
</organism>
<evidence type="ECO:0000256" key="7">
    <source>
        <dbReference type="SAM" id="Phobius"/>
    </source>
</evidence>
<gene>
    <name evidence="9" type="ORF">IW252_000902</name>
</gene>
<evidence type="ECO:0000256" key="2">
    <source>
        <dbReference type="ARBA" id="ARBA00022692"/>
    </source>
</evidence>
<evidence type="ECO:0000256" key="4">
    <source>
        <dbReference type="ARBA" id="ARBA00022989"/>
    </source>
</evidence>
<comment type="subcellular location">
    <subcellularLocation>
        <location evidence="1">Membrane</location>
        <topology evidence="1">Multi-pass membrane protein</topology>
    </subcellularLocation>
</comment>
<keyword evidence="4 7" id="KW-1133">Transmembrane helix</keyword>
<dbReference type="AlphaFoldDB" id="A0A931DCA2"/>
<sequence>MAQDNIREERAESAQTGRSPASATGGKRPDVAVPALGFVGMLRWAWTQLTTMRTALFLLLLLAVAAVPGSLFPQRDANEAAVTAYLENNPTAGEWLDRFQMFDVYSSVWFSAIYLLLFISLIGCILPRTKKHWRAMRTPPPRTPARLSRMPEHGSLVWSPGEAESAAHDADAAPSSLNLTAAVQAAAAALKKRGYRVEARPGEAEASVGAERGYWREVGNLVFHVSLVGILGSVAVGGAFGYNGQRILVEGESFVNTLVSYDSFSSGTAFTPDSLEPFSIYLDNFEVTYDRDTTSSFGQQIDFDASVTTQLPGEDPVQQTLKVNEPLRIGGASVYLVGNGYAPVITVRDGNGDVAFSGPVPSVPQDAVFTSLTVLKVPDAQPDQLGFVGLFLPTAGEANGVGISLDPSPALPQLQLNSYYGDLGLDGGTPQNVYVLDTEDLTELNSRNLDAGGLVINPGERIQLPEGKGSISFDGLERFVGLDIHHDPAKAPVLIFAILALGGLAVSLFTPRRRVWVKARRDDDRLIMEYGLLARGEDPRLAEEAQHVHRLLEQIAPHGTRKDQE</sequence>
<feature type="compositionally biased region" description="Basic and acidic residues" evidence="6">
    <location>
        <begin position="1"/>
        <end position="12"/>
    </location>
</feature>
<keyword evidence="2 7" id="KW-0812">Transmembrane</keyword>
<dbReference type="EMBL" id="JADOTZ010000001">
    <property type="protein sequence ID" value="MBG6084135.1"/>
    <property type="molecule type" value="Genomic_DNA"/>
</dbReference>
<evidence type="ECO:0000256" key="1">
    <source>
        <dbReference type="ARBA" id="ARBA00004141"/>
    </source>
</evidence>
<dbReference type="InterPro" id="IPR023494">
    <property type="entry name" value="Cyt_c_bgen_Ccs1/CcsB/ResB"/>
</dbReference>
<keyword evidence="10" id="KW-1185">Reference proteome</keyword>
<reference evidence="9" key="1">
    <citation type="submission" date="2020-11" db="EMBL/GenBank/DDBJ databases">
        <title>Sequencing the genomes of 1000 actinobacteria strains.</title>
        <authorList>
            <person name="Klenk H.-P."/>
        </authorList>
    </citation>
    <scope>NUCLEOTIDE SEQUENCE</scope>
    <source>
        <strain evidence="9">DSM 26152</strain>
    </source>
</reference>
<feature type="region of interest" description="Disordered" evidence="6">
    <location>
        <begin position="136"/>
        <end position="157"/>
    </location>
</feature>
<proteinExistence type="predicted"/>
<evidence type="ECO:0000256" key="5">
    <source>
        <dbReference type="ARBA" id="ARBA00023136"/>
    </source>
</evidence>
<feature type="compositionally biased region" description="Polar residues" evidence="6">
    <location>
        <begin position="13"/>
        <end position="22"/>
    </location>
</feature>
<keyword evidence="5 7" id="KW-0472">Membrane</keyword>
<dbReference type="Pfam" id="PF05140">
    <property type="entry name" value="ResB"/>
    <property type="match status" value="1"/>
</dbReference>
<feature type="transmembrane region" description="Helical" evidence="7">
    <location>
        <begin position="51"/>
        <end position="72"/>
    </location>
</feature>
<name>A0A931DCA2_9MICC</name>
<accession>A0A931DCA2</accession>
<dbReference type="GO" id="GO:0016020">
    <property type="term" value="C:membrane"/>
    <property type="evidence" value="ECO:0007669"/>
    <property type="project" value="UniProtKB-SubCell"/>
</dbReference>
<feature type="transmembrane region" description="Helical" evidence="7">
    <location>
        <begin position="221"/>
        <end position="242"/>
    </location>
</feature>
<feature type="transmembrane region" description="Helical" evidence="7">
    <location>
        <begin position="108"/>
        <end position="127"/>
    </location>
</feature>
<evidence type="ECO:0000259" key="8">
    <source>
        <dbReference type="Pfam" id="PF05140"/>
    </source>
</evidence>
<evidence type="ECO:0000313" key="10">
    <source>
        <dbReference type="Proteomes" id="UP000625033"/>
    </source>
</evidence>
<feature type="domain" description="ResB-like" evidence="8">
    <location>
        <begin position="52"/>
        <end position="544"/>
    </location>
</feature>
<protein>
    <submittedName>
        <fullName evidence="9">Cytochrome c biogenesis protein</fullName>
    </submittedName>
</protein>